<dbReference type="Proteomes" id="UP001500280">
    <property type="component" value="Unassembled WGS sequence"/>
</dbReference>
<feature type="region of interest" description="Disordered" evidence="1">
    <location>
        <begin position="41"/>
        <end position="64"/>
    </location>
</feature>
<dbReference type="RefSeq" id="WP_344149611.1">
    <property type="nucleotide sequence ID" value="NZ_BAAANF010000008.1"/>
</dbReference>
<feature type="compositionally biased region" description="Low complexity" evidence="1">
    <location>
        <begin position="53"/>
        <end position="64"/>
    </location>
</feature>
<gene>
    <name evidence="2" type="ORF">GCM10009745_24440</name>
</gene>
<evidence type="ECO:0000256" key="1">
    <source>
        <dbReference type="SAM" id="MobiDB-lite"/>
    </source>
</evidence>
<comment type="caution">
    <text evidence="2">The sequence shown here is derived from an EMBL/GenBank/DDBJ whole genome shotgun (WGS) entry which is preliminary data.</text>
</comment>
<name>A0ABP4SZ76_9ACTN</name>
<reference evidence="3" key="1">
    <citation type="journal article" date="2019" name="Int. J. Syst. Evol. Microbiol.">
        <title>The Global Catalogue of Microorganisms (GCM) 10K type strain sequencing project: providing services to taxonomists for standard genome sequencing and annotation.</title>
        <authorList>
            <consortium name="The Broad Institute Genomics Platform"/>
            <consortium name="The Broad Institute Genome Sequencing Center for Infectious Disease"/>
            <person name="Wu L."/>
            <person name="Ma J."/>
        </authorList>
    </citation>
    <scope>NUCLEOTIDE SEQUENCE [LARGE SCALE GENOMIC DNA]</scope>
    <source>
        <strain evidence="3">JCM 14307</strain>
    </source>
</reference>
<keyword evidence="3" id="KW-1185">Reference proteome</keyword>
<dbReference type="EMBL" id="BAAANF010000008">
    <property type="protein sequence ID" value="GAA1679634.1"/>
    <property type="molecule type" value="Genomic_DNA"/>
</dbReference>
<evidence type="ECO:0000313" key="3">
    <source>
        <dbReference type="Proteomes" id="UP001500280"/>
    </source>
</evidence>
<proteinExistence type="predicted"/>
<sequence length="64" mass="6889">MPPNDLTGAPLLHVQDQADFAVRRHAVAESIHAKSAQMLERQQHVDANGHYRPPAAAAPQTPAS</sequence>
<protein>
    <submittedName>
        <fullName evidence="2">Uncharacterized protein</fullName>
    </submittedName>
</protein>
<organism evidence="2 3">
    <name type="scientific">Kribbella yunnanensis</name>
    <dbReference type="NCBI Taxonomy" id="190194"/>
    <lineage>
        <taxon>Bacteria</taxon>
        <taxon>Bacillati</taxon>
        <taxon>Actinomycetota</taxon>
        <taxon>Actinomycetes</taxon>
        <taxon>Propionibacteriales</taxon>
        <taxon>Kribbellaceae</taxon>
        <taxon>Kribbella</taxon>
    </lineage>
</organism>
<evidence type="ECO:0000313" key="2">
    <source>
        <dbReference type="EMBL" id="GAA1679634.1"/>
    </source>
</evidence>
<accession>A0ABP4SZ76</accession>